<dbReference type="EMBL" id="JARK01001347">
    <property type="protein sequence ID" value="EYC25500.1"/>
    <property type="molecule type" value="Genomic_DNA"/>
</dbReference>
<keyword evidence="2" id="KW-1185">Reference proteome</keyword>
<proteinExistence type="predicted"/>
<comment type="caution">
    <text evidence="1">The sequence shown here is derived from an EMBL/GenBank/DDBJ whole genome shotgun (WGS) entry which is preliminary data.</text>
</comment>
<protein>
    <submittedName>
        <fullName evidence="1">Uncharacterized protein</fullName>
    </submittedName>
</protein>
<dbReference type="Proteomes" id="UP000024635">
    <property type="component" value="Unassembled WGS sequence"/>
</dbReference>
<organism evidence="1 2">
    <name type="scientific">Ancylostoma ceylanicum</name>
    <dbReference type="NCBI Taxonomy" id="53326"/>
    <lineage>
        <taxon>Eukaryota</taxon>
        <taxon>Metazoa</taxon>
        <taxon>Ecdysozoa</taxon>
        <taxon>Nematoda</taxon>
        <taxon>Chromadorea</taxon>
        <taxon>Rhabditida</taxon>
        <taxon>Rhabditina</taxon>
        <taxon>Rhabditomorpha</taxon>
        <taxon>Strongyloidea</taxon>
        <taxon>Ancylostomatidae</taxon>
        <taxon>Ancylostomatinae</taxon>
        <taxon>Ancylostoma</taxon>
    </lineage>
</organism>
<dbReference type="AlphaFoldDB" id="A0A016VDK7"/>
<evidence type="ECO:0000313" key="1">
    <source>
        <dbReference type="EMBL" id="EYC25500.1"/>
    </source>
</evidence>
<gene>
    <name evidence="1" type="primary">Acey_s0011.g1238</name>
    <name evidence="1" type="ORF">Y032_0011g1238</name>
</gene>
<accession>A0A016VDK7</accession>
<reference evidence="2" key="1">
    <citation type="journal article" date="2015" name="Nat. Genet.">
        <title>The genome and transcriptome of the zoonotic hookworm Ancylostoma ceylanicum identify infection-specific gene families.</title>
        <authorList>
            <person name="Schwarz E.M."/>
            <person name="Hu Y."/>
            <person name="Antoshechkin I."/>
            <person name="Miller M.M."/>
            <person name="Sternberg P.W."/>
            <person name="Aroian R.V."/>
        </authorList>
    </citation>
    <scope>NUCLEOTIDE SEQUENCE</scope>
    <source>
        <strain evidence="2">HY135</strain>
    </source>
</reference>
<sequence>MTNSKVLPYVLLKYSASLPAISSPEASCIIEALDFRPNDSSIHFSSSSVVFVPPPILPSFFQLFTSAHPWLALSFYVYF</sequence>
<evidence type="ECO:0000313" key="2">
    <source>
        <dbReference type="Proteomes" id="UP000024635"/>
    </source>
</evidence>
<name>A0A016VDK7_9BILA</name>